<dbReference type="Proteomes" id="UP000566819">
    <property type="component" value="Unassembled WGS sequence"/>
</dbReference>
<accession>A0A8H4R7A0</accession>
<evidence type="ECO:0000313" key="3">
    <source>
        <dbReference type="Proteomes" id="UP000566819"/>
    </source>
</evidence>
<gene>
    <name evidence="2" type="ORF">G7Y89_g14097</name>
</gene>
<evidence type="ECO:0000313" key="2">
    <source>
        <dbReference type="EMBL" id="KAF4624076.1"/>
    </source>
</evidence>
<feature type="region of interest" description="Disordered" evidence="1">
    <location>
        <begin position="85"/>
        <end position="107"/>
    </location>
</feature>
<feature type="compositionally biased region" description="Basic and acidic residues" evidence="1">
    <location>
        <begin position="85"/>
        <end position="96"/>
    </location>
</feature>
<proteinExistence type="predicted"/>
<keyword evidence="3" id="KW-1185">Reference proteome</keyword>
<name>A0A8H4R7A0_9HELO</name>
<comment type="caution">
    <text evidence="2">The sequence shown here is derived from an EMBL/GenBank/DDBJ whole genome shotgun (WGS) entry which is preliminary data.</text>
</comment>
<protein>
    <submittedName>
        <fullName evidence="2">Uncharacterized protein</fullName>
    </submittedName>
</protein>
<sequence>MKVELVEFVCVEDATEESKLVELVGGDKELIVPKVETELGELVDCVEDMTEESETIELVVCVVKELTKETELDILAASADEAAADELKAEAPHEAKMTYPSNKDTGELDRSAEATLDDRAVGGFVVEVGEKLGRVELGGEDEGEELREDWTWTVVDEELIRETDDEVV</sequence>
<evidence type="ECO:0000256" key="1">
    <source>
        <dbReference type="SAM" id="MobiDB-lite"/>
    </source>
</evidence>
<reference evidence="2 3" key="1">
    <citation type="submission" date="2020-03" db="EMBL/GenBank/DDBJ databases">
        <title>Draft Genome Sequence of Cudoniella acicularis.</title>
        <authorList>
            <person name="Buettner E."/>
            <person name="Kellner H."/>
        </authorList>
    </citation>
    <scope>NUCLEOTIDE SEQUENCE [LARGE SCALE GENOMIC DNA]</scope>
    <source>
        <strain evidence="2 3">DSM 108380</strain>
    </source>
</reference>
<organism evidence="2 3">
    <name type="scientific">Cudoniella acicularis</name>
    <dbReference type="NCBI Taxonomy" id="354080"/>
    <lineage>
        <taxon>Eukaryota</taxon>
        <taxon>Fungi</taxon>
        <taxon>Dikarya</taxon>
        <taxon>Ascomycota</taxon>
        <taxon>Pezizomycotina</taxon>
        <taxon>Leotiomycetes</taxon>
        <taxon>Helotiales</taxon>
        <taxon>Tricladiaceae</taxon>
        <taxon>Cudoniella</taxon>
    </lineage>
</organism>
<dbReference type="EMBL" id="JAAMPI010001778">
    <property type="protein sequence ID" value="KAF4624076.1"/>
    <property type="molecule type" value="Genomic_DNA"/>
</dbReference>
<dbReference type="AlphaFoldDB" id="A0A8H4R7A0"/>